<keyword evidence="5" id="KW-0833">Ubl conjugation pathway</keyword>
<sequence>MTQGLSTSCCYFILFWFSIDKMSTQGQQTEKQYDPNDQTLKFVNGKDEITGDDDPNILRAEMSCGHAVDPNSLTAWCRSLLDQGQYKFFCPAAVKDGTTSKCGAEWSYQEVRKLAVLTCEEQLYFEETVAQLAAAEYCEYKSCPGCKTFVERCDLTNLSVRCSICTTERGRVYDFCWQCLNTWKGQAPRSDRCDNEGCINQELEILKYCLLMNLPETKVKQCPSTRACPTCGKLIEHSQVGCKYMNCTRCHVEFCFACLELKIECQKSRPASWFDVCAKGIAPRQTSIPTWNRHG</sequence>
<evidence type="ECO:0000256" key="5">
    <source>
        <dbReference type="ARBA" id="ARBA00022786"/>
    </source>
</evidence>
<dbReference type="GO" id="GO:0008270">
    <property type="term" value="F:zinc ion binding"/>
    <property type="evidence" value="ECO:0007669"/>
    <property type="project" value="UniProtKB-KW"/>
</dbReference>
<keyword evidence="2" id="KW-0479">Metal-binding</keyword>
<dbReference type="FunFam" id="1.20.120.1750:FF:000040">
    <property type="entry name" value="RBR-type E3 ubiquitin transferase"/>
    <property type="match status" value="1"/>
</dbReference>
<accession>K4G0N6</accession>
<evidence type="ECO:0000256" key="1">
    <source>
        <dbReference type="ARBA" id="ARBA00022679"/>
    </source>
</evidence>
<reference evidence="9" key="1">
    <citation type="journal article" date="2012" name="PLoS ONE">
        <title>Sequencing and Analysis of Full-Length cDNAs, 5'-ESTs and 3'-ESTs from a Cartilaginous Fish, the Elephant Shark (Callorhinchus milii).</title>
        <authorList>
            <person name="Tan Y.Y."/>
            <person name="Kodzius R."/>
            <person name="Tay B.H."/>
            <person name="Tay A."/>
            <person name="Brenner S."/>
            <person name="Venkatesh B."/>
        </authorList>
    </citation>
    <scope>NUCLEOTIDE SEQUENCE</scope>
    <source>
        <tissue evidence="9">Spleen</tissue>
    </source>
</reference>
<keyword evidence="6" id="KW-0862">Zinc</keyword>
<evidence type="ECO:0000313" key="9">
    <source>
        <dbReference type="EMBL" id="AFK11516.1"/>
    </source>
</evidence>
<evidence type="ECO:0000256" key="3">
    <source>
        <dbReference type="ARBA" id="ARBA00022737"/>
    </source>
</evidence>
<dbReference type="InterPro" id="IPR044066">
    <property type="entry name" value="TRIAD_supradom"/>
</dbReference>
<dbReference type="FunFam" id="1.20.120.1750:FF:000036">
    <property type="entry name" value="RBR-type E3 ubiquitin transferase"/>
    <property type="match status" value="1"/>
</dbReference>
<dbReference type="AlphaFoldDB" id="K4G0N6"/>
<name>K4G0N6_CALMI</name>
<evidence type="ECO:0000256" key="6">
    <source>
        <dbReference type="ARBA" id="ARBA00022833"/>
    </source>
</evidence>
<dbReference type="SUPFAM" id="SSF57850">
    <property type="entry name" value="RING/U-box"/>
    <property type="match status" value="1"/>
</dbReference>
<organism evidence="9">
    <name type="scientific">Callorhinchus milii</name>
    <name type="common">Ghost shark</name>
    <dbReference type="NCBI Taxonomy" id="7868"/>
    <lineage>
        <taxon>Eukaryota</taxon>
        <taxon>Metazoa</taxon>
        <taxon>Chordata</taxon>
        <taxon>Craniata</taxon>
        <taxon>Vertebrata</taxon>
        <taxon>Chondrichthyes</taxon>
        <taxon>Holocephali</taxon>
        <taxon>Chimaeriformes</taxon>
        <taxon>Callorhinchidae</taxon>
        <taxon>Callorhinchus</taxon>
    </lineage>
</organism>
<dbReference type="Pfam" id="PF22191">
    <property type="entry name" value="IBR_1"/>
    <property type="match status" value="1"/>
</dbReference>
<keyword evidence="7" id="KW-0732">Signal</keyword>
<evidence type="ECO:0000256" key="2">
    <source>
        <dbReference type="ARBA" id="ARBA00022723"/>
    </source>
</evidence>
<evidence type="ECO:0000256" key="7">
    <source>
        <dbReference type="SAM" id="SignalP"/>
    </source>
</evidence>
<evidence type="ECO:0000256" key="4">
    <source>
        <dbReference type="ARBA" id="ARBA00022771"/>
    </source>
</evidence>
<feature type="signal peptide" evidence="7">
    <location>
        <begin position="1"/>
        <end position="26"/>
    </location>
</feature>
<protein>
    <submittedName>
        <fullName evidence="9">Putative E3 ubiquitin-protein ligase</fullName>
    </submittedName>
</protein>
<keyword evidence="1" id="KW-0808">Transferase</keyword>
<dbReference type="EMBL" id="JX053288">
    <property type="protein sequence ID" value="AFK11516.1"/>
    <property type="molecule type" value="mRNA"/>
</dbReference>
<keyword evidence="3" id="KW-0677">Repeat</keyword>
<evidence type="ECO:0000259" key="8">
    <source>
        <dbReference type="PROSITE" id="PS51873"/>
    </source>
</evidence>
<proteinExistence type="evidence at transcript level"/>
<dbReference type="CDD" id="cd20336">
    <property type="entry name" value="Rcat_RBR"/>
    <property type="match status" value="1"/>
</dbReference>
<dbReference type="GO" id="GO:0016740">
    <property type="term" value="F:transferase activity"/>
    <property type="evidence" value="ECO:0007669"/>
    <property type="project" value="UniProtKB-KW"/>
</dbReference>
<dbReference type="Gene3D" id="1.20.120.1750">
    <property type="match status" value="1"/>
</dbReference>
<feature type="chain" id="PRO_5003876635" evidence="7">
    <location>
        <begin position="27"/>
        <end position="295"/>
    </location>
</feature>
<feature type="domain" description="RING-type" evidence="8">
    <location>
        <begin position="43"/>
        <end position="276"/>
    </location>
</feature>
<keyword evidence="4" id="KW-0863">Zinc-finger</keyword>
<dbReference type="PROSITE" id="PS51873">
    <property type="entry name" value="TRIAD"/>
    <property type="match status" value="1"/>
</dbReference>